<feature type="region of interest" description="Disordered" evidence="7">
    <location>
        <begin position="77"/>
        <end position="103"/>
    </location>
</feature>
<dbReference type="PROSITE" id="PS50048">
    <property type="entry name" value="ZN2_CY6_FUNGAL_2"/>
    <property type="match status" value="1"/>
</dbReference>
<accession>A0ABR3Z144</accession>
<evidence type="ECO:0000256" key="1">
    <source>
        <dbReference type="ARBA" id="ARBA00022723"/>
    </source>
</evidence>
<dbReference type="PANTHER" id="PTHR36206">
    <property type="entry name" value="ASPERCRYPTIN BIOSYNTHESIS CLUSTER-SPECIFIC TRANSCRIPTION REGULATOR ATNN-RELATED"/>
    <property type="match status" value="1"/>
</dbReference>
<keyword evidence="4" id="KW-0238">DNA-binding</keyword>
<keyword evidence="6" id="KW-0539">Nucleus</keyword>
<evidence type="ECO:0000313" key="10">
    <source>
        <dbReference type="Proteomes" id="UP001583186"/>
    </source>
</evidence>
<dbReference type="InterPro" id="IPR036864">
    <property type="entry name" value="Zn2-C6_fun-type_DNA-bd_sf"/>
</dbReference>
<protein>
    <recommendedName>
        <fullName evidence="8">Zn(2)-C6 fungal-type domain-containing protein</fullName>
    </recommendedName>
</protein>
<dbReference type="Pfam" id="PF00172">
    <property type="entry name" value="Zn_clus"/>
    <property type="match status" value="1"/>
</dbReference>
<keyword evidence="1" id="KW-0479">Metal-binding</keyword>
<evidence type="ECO:0000256" key="2">
    <source>
        <dbReference type="ARBA" id="ARBA00022833"/>
    </source>
</evidence>
<feature type="domain" description="Zn(2)-C6 fungal-type" evidence="8">
    <location>
        <begin position="45"/>
        <end position="73"/>
    </location>
</feature>
<evidence type="ECO:0000256" key="7">
    <source>
        <dbReference type="SAM" id="MobiDB-lite"/>
    </source>
</evidence>
<dbReference type="SUPFAM" id="SSF57701">
    <property type="entry name" value="Zn2/Cys6 DNA-binding domain"/>
    <property type="match status" value="1"/>
</dbReference>
<reference evidence="9 10" key="1">
    <citation type="journal article" date="2024" name="IMA Fungus">
        <title>IMA Genome - F19 : A genome assembly and annotation guide to empower mycologists, including annotated draft genome sequences of Ceratocystis pirilliformis, Diaporthe australafricana, Fusarium ophioides, Paecilomyces lecythidis, and Sporothrix stenoceras.</title>
        <authorList>
            <person name="Aylward J."/>
            <person name="Wilson A.M."/>
            <person name="Visagie C.M."/>
            <person name="Spraker J."/>
            <person name="Barnes I."/>
            <person name="Buitendag C."/>
            <person name="Ceriani C."/>
            <person name="Del Mar Angel L."/>
            <person name="du Plessis D."/>
            <person name="Fuchs T."/>
            <person name="Gasser K."/>
            <person name="Kramer D."/>
            <person name="Li W."/>
            <person name="Munsamy K."/>
            <person name="Piso A."/>
            <person name="Price J.L."/>
            <person name="Sonnekus B."/>
            <person name="Thomas C."/>
            <person name="van der Nest A."/>
            <person name="van Dijk A."/>
            <person name="van Heerden A."/>
            <person name="van Vuuren N."/>
            <person name="Yilmaz N."/>
            <person name="Duong T.A."/>
            <person name="van der Merwe N.A."/>
            <person name="Wingfield M.J."/>
            <person name="Wingfield B.D."/>
        </authorList>
    </citation>
    <scope>NUCLEOTIDE SEQUENCE [LARGE SCALE GENOMIC DNA]</scope>
    <source>
        <strain evidence="9 10">CMW 5346</strain>
    </source>
</reference>
<dbReference type="EMBL" id="JAWCUI010000035">
    <property type="protein sequence ID" value="KAL1894020.1"/>
    <property type="molecule type" value="Genomic_DNA"/>
</dbReference>
<dbReference type="InterPro" id="IPR052360">
    <property type="entry name" value="Transcr_Regulatory_Proteins"/>
</dbReference>
<keyword evidence="3" id="KW-0805">Transcription regulation</keyword>
<proteinExistence type="predicted"/>
<dbReference type="SMART" id="SM00066">
    <property type="entry name" value="GAL4"/>
    <property type="match status" value="1"/>
</dbReference>
<dbReference type="InterPro" id="IPR001138">
    <property type="entry name" value="Zn2Cys6_DnaBD"/>
</dbReference>
<organism evidence="9 10">
    <name type="scientific">Sporothrix stenoceras</name>
    <dbReference type="NCBI Taxonomy" id="5173"/>
    <lineage>
        <taxon>Eukaryota</taxon>
        <taxon>Fungi</taxon>
        <taxon>Dikarya</taxon>
        <taxon>Ascomycota</taxon>
        <taxon>Pezizomycotina</taxon>
        <taxon>Sordariomycetes</taxon>
        <taxon>Sordariomycetidae</taxon>
        <taxon>Ophiostomatales</taxon>
        <taxon>Ophiostomataceae</taxon>
        <taxon>Sporothrix</taxon>
    </lineage>
</organism>
<dbReference type="CDD" id="cd00067">
    <property type="entry name" value="GAL4"/>
    <property type="match status" value="1"/>
</dbReference>
<name>A0ABR3Z144_9PEZI</name>
<evidence type="ECO:0000313" key="9">
    <source>
        <dbReference type="EMBL" id="KAL1894020.1"/>
    </source>
</evidence>
<keyword evidence="10" id="KW-1185">Reference proteome</keyword>
<keyword evidence="2" id="KW-0862">Zinc</keyword>
<dbReference type="PROSITE" id="PS00463">
    <property type="entry name" value="ZN2_CY6_FUNGAL_1"/>
    <property type="match status" value="1"/>
</dbReference>
<evidence type="ECO:0000256" key="4">
    <source>
        <dbReference type="ARBA" id="ARBA00023125"/>
    </source>
</evidence>
<evidence type="ECO:0000256" key="6">
    <source>
        <dbReference type="ARBA" id="ARBA00023242"/>
    </source>
</evidence>
<dbReference type="Proteomes" id="UP001583186">
    <property type="component" value="Unassembled WGS sequence"/>
</dbReference>
<keyword evidence="5" id="KW-0804">Transcription</keyword>
<evidence type="ECO:0000256" key="3">
    <source>
        <dbReference type="ARBA" id="ARBA00023015"/>
    </source>
</evidence>
<evidence type="ECO:0000259" key="8">
    <source>
        <dbReference type="PROSITE" id="PS50048"/>
    </source>
</evidence>
<feature type="compositionally biased region" description="Polar residues" evidence="7">
    <location>
        <begin position="83"/>
        <end position="103"/>
    </location>
</feature>
<sequence length="588" mass="63057">MAVTTAVTPATLATAGTTAAPVPSGAEADTRVANRRLGGRKDRTGCITCKIRRVKCDEEKPACKRCTSTGRTCDGYAPVTAPRRSSPSDKQTPKQGQTTAVQHTTSANLPSLACARPRQFCAGGASVTNQQEHLVFQFFAYTGASSLAGCTDVDFWTRLVPQCAQADAAIYHASVAVGALLMGRHQASSSSSSSSSSSLSLTAPHSELTTLAIERQNKAIQSTVRGMVSPNKRPSDADAMTFIMLFCIEALQGREVEALQLFQHGIQALAAQASKGSSNHRMAPGLAAQLDRLRLQCGMFNGGTANAESPVLQKAIARLLSNPPMEPFASLDAARDELSELIAAVQHTVAARWGDVEDPATDPLNNVMQTQALDTALHGWRARFEQYVSQSNDTTVVPTASLLRLRYFISRVWMADAPGRSEMAYDDEHVQVLFADIAAEAECYLGSPGVGALGLGSFPPPTIAFTFEMGHIPPLYWALLKCRYPRLRRRLLALLRQAPAQEGLWSRGIMVQVAERVIAHEEATMAVAGLSMPPSASRIKVVRIGLRTTLPDGRRGDVVECFGMPYGIDGGLHVVLDFVAFCDDAISV</sequence>
<dbReference type="Gene3D" id="4.10.240.10">
    <property type="entry name" value="Zn(2)-C6 fungal-type DNA-binding domain"/>
    <property type="match status" value="1"/>
</dbReference>
<comment type="caution">
    <text evidence="9">The sequence shown here is derived from an EMBL/GenBank/DDBJ whole genome shotgun (WGS) entry which is preliminary data.</text>
</comment>
<evidence type="ECO:0000256" key="5">
    <source>
        <dbReference type="ARBA" id="ARBA00023163"/>
    </source>
</evidence>
<dbReference type="PANTHER" id="PTHR36206:SF12">
    <property type="entry name" value="ASPERCRYPTIN BIOSYNTHESIS CLUSTER-SPECIFIC TRANSCRIPTION REGULATOR ATNN-RELATED"/>
    <property type="match status" value="1"/>
</dbReference>
<gene>
    <name evidence="9" type="ORF">Sste5346_006162</name>
</gene>